<reference evidence="1 2" key="1">
    <citation type="submission" date="2019-02" db="EMBL/GenBank/DDBJ databases">
        <title>Haloarcula mannanilyticum sp. nov., a mannan degrading haloarchaeon isolated from commercial salt.</title>
        <authorList>
            <person name="Enomoto S."/>
            <person name="Shimane Y."/>
            <person name="Kamekura M."/>
            <person name="Ito T."/>
            <person name="Moriya O."/>
            <person name="Ihara K."/>
            <person name="Takahashi-Ando N."/>
            <person name="Fukushima Y."/>
            <person name="Yoshida Y."/>
            <person name="Usama R."/>
            <person name="Takai K."/>
            <person name="Minegishi H."/>
        </authorList>
    </citation>
    <scope>NUCLEOTIDE SEQUENCE [LARGE SCALE GENOMIC DNA]</scope>
    <source>
        <strain evidence="1 2">MD130-1</strain>
    </source>
</reference>
<gene>
    <name evidence="1" type="ORF">Harman_41990</name>
</gene>
<organism evidence="1 2">
    <name type="scientific">Haloarcula mannanilytica</name>
    <dbReference type="NCBI Taxonomy" id="2509225"/>
    <lineage>
        <taxon>Archaea</taxon>
        <taxon>Methanobacteriati</taxon>
        <taxon>Methanobacteriota</taxon>
        <taxon>Stenosarchaea group</taxon>
        <taxon>Halobacteria</taxon>
        <taxon>Halobacteriales</taxon>
        <taxon>Haloarculaceae</taxon>
        <taxon>Haloarcula</taxon>
    </lineage>
</organism>
<dbReference type="EMBL" id="BIXZ01000024">
    <property type="protein sequence ID" value="GCF16264.1"/>
    <property type="molecule type" value="Genomic_DNA"/>
</dbReference>
<dbReference type="AlphaFoldDB" id="A0A4C2ENS4"/>
<proteinExistence type="predicted"/>
<protein>
    <submittedName>
        <fullName evidence="1">Uncharacterized protein</fullName>
    </submittedName>
</protein>
<dbReference type="Proteomes" id="UP000304382">
    <property type="component" value="Unassembled WGS sequence"/>
</dbReference>
<sequence length="134" mass="14867">MRGVPLRALRIPMMTESKTDKTPAQQCDDLDIDPDAVDIGAGLKTAEDAPEVVVGGVDAENKRVKVYSSSGELRINRWVSMDLFSVHSPNEDIQTDADREEWLNETRPKKATHIDGNVYPLRYAIDESGNVIAK</sequence>
<keyword evidence="2" id="KW-1185">Reference proteome</keyword>
<evidence type="ECO:0000313" key="1">
    <source>
        <dbReference type="EMBL" id="GCF16264.1"/>
    </source>
</evidence>
<accession>A0A4C2ENS4</accession>
<comment type="caution">
    <text evidence="1">The sequence shown here is derived from an EMBL/GenBank/DDBJ whole genome shotgun (WGS) entry which is preliminary data.</text>
</comment>
<evidence type="ECO:0000313" key="2">
    <source>
        <dbReference type="Proteomes" id="UP000304382"/>
    </source>
</evidence>
<name>A0A4C2ENS4_9EURY</name>